<dbReference type="OrthoDB" id="2058346at2"/>
<dbReference type="RefSeq" id="WP_003865480.1">
    <property type="nucleotide sequence ID" value="NZ_DS996843.1"/>
</dbReference>
<reference evidence="1 2" key="1">
    <citation type="submission" date="2008-10" db="EMBL/GenBank/DDBJ databases">
        <authorList>
            <person name="Fulton L."/>
            <person name="Clifton S."/>
            <person name="Fulton B."/>
            <person name="Xu J."/>
            <person name="Minx P."/>
            <person name="Pepin K.H."/>
            <person name="Johnson M."/>
            <person name="Bhonagiri V."/>
            <person name="Nash W.E."/>
            <person name="Mardis E.R."/>
            <person name="Wilson R.K."/>
        </authorList>
    </citation>
    <scope>NUCLEOTIDE SEQUENCE [LARGE SCALE GENOMIC DNA]</scope>
    <source>
        <strain evidence="1 2">DSM 3989</strain>
    </source>
</reference>
<dbReference type="STRING" id="518637.EUBIFOR_01692"/>
<dbReference type="EMBL" id="ABYT01000092">
    <property type="protein sequence ID" value="EEC89736.1"/>
    <property type="molecule type" value="Genomic_DNA"/>
</dbReference>
<evidence type="ECO:0000313" key="1">
    <source>
        <dbReference type="EMBL" id="EEC89736.1"/>
    </source>
</evidence>
<organism evidence="1 2">
    <name type="scientific">Holdemanella biformis DSM 3989</name>
    <dbReference type="NCBI Taxonomy" id="518637"/>
    <lineage>
        <taxon>Bacteria</taxon>
        <taxon>Bacillati</taxon>
        <taxon>Bacillota</taxon>
        <taxon>Erysipelotrichia</taxon>
        <taxon>Erysipelotrichales</taxon>
        <taxon>Erysipelotrichaceae</taxon>
        <taxon>Holdemanella</taxon>
    </lineage>
</organism>
<comment type="caution">
    <text evidence="1">The sequence shown here is derived from an EMBL/GenBank/DDBJ whole genome shotgun (WGS) entry which is preliminary data.</text>
</comment>
<evidence type="ECO:0000313" key="2">
    <source>
        <dbReference type="Proteomes" id="UP000004315"/>
    </source>
</evidence>
<gene>
    <name evidence="1" type="ORF">EUBIFOR_01692</name>
</gene>
<sequence>MSIKSEILEYITISTKKNLQKKNYGFENCTAPIIAKSLYQDRTNVSRILNELFREGKLIKKIGKPTIFISKETIHREFPFINIPDTLSKDSSFEKYIFYTHAESKSSFAQAFHIIGSSQDGSLFNAINRLMPIFFLPQNILKSIIIKGENGSGKKYIVQELFNRFIELGLATDSGQLIYVDYRKISNNLSSFINSVKQEDKIFIAIQLSDTNTAVEIKNVLRSFEIDFFSNNLQPIVCFLYPSADSNSELSQITPLYVEIPSFKSRPSIEKIDLSISFIKHEAERLQKTIKITKDFLETIITNSNNISLLQQNISYIVSRKFFESEQSKPDILLNKNTISEYIDIQENQRTLHIDDINDSFIIEPNKNITATTSITTPPEAATSQSQEIKTWNPSAIQQFAFYLENSTKEISYSNLEEGKMYNLLSKTFEKKFPICDIVSKNRIINIILSIIFNKSNQNSLFFSLPSSDSINSNVINIANSIEERASRMNIKIDSSQIFKIRNILSHSFSLFSNIQIPILLVSRNFLASELLKIIYNNHNKSNCIYTYNTFDSNKRNSLDSITRYIQSIDKGKGVLLIVDSSIRAELSNSLFMNTKTTTYILGFSSFPLVSECLLEIQKSSVNLLAITPGLVIKNSSIDKLTKGHDLNEYGNRATNEYLLSLNSYFNTLNIFEIHERLYKIEKNICESLELDLNNKLILNFIFFMDTVLFLKDINYDSNIFNQQKCTNEHFENIVQKHINKDEKIKKYSFSSGEIELLRQILYY</sequence>
<name>B7CBW7_9FIRM</name>
<dbReference type="AlphaFoldDB" id="B7CBW7"/>
<dbReference type="GO" id="GO:0016020">
    <property type="term" value="C:membrane"/>
    <property type="evidence" value="ECO:0007669"/>
    <property type="project" value="InterPro"/>
</dbReference>
<keyword evidence="2" id="KW-1185">Reference proteome</keyword>
<proteinExistence type="predicted"/>
<accession>B7CBW7</accession>
<dbReference type="Proteomes" id="UP000004315">
    <property type="component" value="Unassembled WGS sequence"/>
</dbReference>
<dbReference type="InterPro" id="IPR036662">
    <property type="entry name" value="PTS_EIIA_man-typ_sf"/>
</dbReference>
<dbReference type="Gene3D" id="3.40.50.510">
    <property type="entry name" value="Phosphotransferase system, mannose-type IIA component"/>
    <property type="match status" value="1"/>
</dbReference>
<dbReference type="eggNOG" id="COG3933">
    <property type="taxonomic scope" value="Bacteria"/>
</dbReference>
<evidence type="ECO:0008006" key="3">
    <source>
        <dbReference type="Google" id="ProtNLM"/>
    </source>
</evidence>
<dbReference type="eggNOG" id="COG3829">
    <property type="taxonomic scope" value="Bacteria"/>
</dbReference>
<reference evidence="1 2" key="2">
    <citation type="submission" date="2008-11" db="EMBL/GenBank/DDBJ databases">
        <title>Draft genome sequence of Eubacterium biforme (DSM 3989).</title>
        <authorList>
            <person name="Sudarsanam P."/>
            <person name="Ley R."/>
            <person name="Guruge J."/>
            <person name="Turnbaugh P.J."/>
            <person name="Mahowald M."/>
            <person name="Liep D."/>
            <person name="Gordon J."/>
        </authorList>
    </citation>
    <scope>NUCLEOTIDE SEQUENCE [LARGE SCALE GENOMIC DNA]</scope>
    <source>
        <strain evidence="1 2">DSM 3989</strain>
    </source>
</reference>
<dbReference type="SUPFAM" id="SSF53062">
    <property type="entry name" value="PTS system fructose IIA component-like"/>
    <property type="match status" value="1"/>
</dbReference>
<dbReference type="GO" id="GO:0009401">
    <property type="term" value="P:phosphoenolpyruvate-dependent sugar phosphotransferase system"/>
    <property type="evidence" value="ECO:0007669"/>
    <property type="project" value="InterPro"/>
</dbReference>
<protein>
    <recommendedName>
        <fullName evidence="3">PRD domain protein</fullName>
    </recommendedName>
</protein>
<dbReference type="HOGENOM" id="CLU_014204_1_1_9"/>